<dbReference type="AlphaFoldDB" id="A0A344TDR6"/>
<keyword evidence="3" id="KW-1185">Reference proteome</keyword>
<protein>
    <recommendedName>
        <fullName evidence="1">Beta-lactamase-related domain-containing protein</fullName>
    </recommendedName>
</protein>
<dbReference type="InterPro" id="IPR001466">
    <property type="entry name" value="Beta-lactam-related"/>
</dbReference>
<accession>A0A344TDR6</accession>
<feature type="domain" description="Beta-lactamase-related" evidence="1">
    <location>
        <begin position="49"/>
        <end position="373"/>
    </location>
</feature>
<dbReference type="PANTHER" id="PTHR46825">
    <property type="entry name" value="D-ALANYL-D-ALANINE-CARBOXYPEPTIDASE/ENDOPEPTIDASE AMPH"/>
    <property type="match status" value="1"/>
</dbReference>
<reference evidence="2 3" key="1">
    <citation type="submission" date="2018-07" db="EMBL/GenBank/DDBJ databases">
        <title>Genome sequencing of Runella.</title>
        <authorList>
            <person name="Baek M.-G."/>
            <person name="Yi H."/>
        </authorList>
    </citation>
    <scope>NUCLEOTIDE SEQUENCE [LARGE SCALE GENOMIC DNA]</scope>
    <source>
        <strain evidence="2 3">HYN0085</strain>
    </source>
</reference>
<dbReference type="KEGG" id="run:DR864_03075"/>
<evidence type="ECO:0000313" key="3">
    <source>
        <dbReference type="Proteomes" id="UP000251993"/>
    </source>
</evidence>
<dbReference type="Pfam" id="PF00144">
    <property type="entry name" value="Beta-lactamase"/>
    <property type="match status" value="1"/>
</dbReference>
<dbReference type="EMBL" id="CP030850">
    <property type="protein sequence ID" value="AXE16787.1"/>
    <property type="molecule type" value="Genomic_DNA"/>
</dbReference>
<organism evidence="2 3">
    <name type="scientific">Runella rosea</name>
    <dbReference type="NCBI Taxonomy" id="2259595"/>
    <lineage>
        <taxon>Bacteria</taxon>
        <taxon>Pseudomonadati</taxon>
        <taxon>Bacteroidota</taxon>
        <taxon>Cytophagia</taxon>
        <taxon>Cytophagales</taxon>
        <taxon>Spirosomataceae</taxon>
        <taxon>Runella</taxon>
    </lineage>
</organism>
<dbReference type="Gene3D" id="3.40.710.10">
    <property type="entry name" value="DD-peptidase/beta-lactamase superfamily"/>
    <property type="match status" value="1"/>
</dbReference>
<dbReference type="InterPro" id="IPR050491">
    <property type="entry name" value="AmpC-like"/>
</dbReference>
<gene>
    <name evidence="2" type="ORF">DR864_03075</name>
</gene>
<dbReference type="Proteomes" id="UP000251993">
    <property type="component" value="Chromosome"/>
</dbReference>
<evidence type="ECO:0000313" key="2">
    <source>
        <dbReference type="EMBL" id="AXE16787.1"/>
    </source>
</evidence>
<dbReference type="PANTHER" id="PTHR46825:SF7">
    <property type="entry name" value="D-ALANYL-D-ALANINE CARBOXYPEPTIDASE"/>
    <property type="match status" value="1"/>
</dbReference>
<dbReference type="OrthoDB" id="9797709at2"/>
<dbReference type="RefSeq" id="WP_114065574.1">
    <property type="nucleotide sequence ID" value="NZ_CP030850.1"/>
</dbReference>
<dbReference type="SUPFAM" id="SSF56601">
    <property type="entry name" value="beta-lactamase/transpeptidase-like"/>
    <property type="match status" value="1"/>
</dbReference>
<name>A0A344TDR6_9BACT</name>
<proteinExistence type="predicted"/>
<evidence type="ECO:0000259" key="1">
    <source>
        <dbReference type="Pfam" id="PF00144"/>
    </source>
</evidence>
<sequence length="392" mass="43321">MKTSSFNTLIVAIIVSIFCISCEKINETVPVAECRKGDTNHPRASRYQKMIDDLLKTGVTGVSATVISPEGTWSLSGGKADLGNNVPVTPCHTLRIGSISKLFTSVTILKLQEEGVLNINDKLTKYIPERITKEIANANEVTLKQLLNHTSGIPEYLGLNTILNILNLSVAKKSAEESLHFIYGQKADFEPGKGQNYSNSNYLLLSLVIQYATGKSAYQVVTEKVIRPLRLENTFADTKLPATLIRGYYDTFDNDFMKDLTEIDNAAVGGEGMLDGGLISNSYDLATFLHTLKTGQVLTASSMAQFENFIDITQELPDDLKYIKQYGLGLMKIETDHGVGVGHSGHVHCFWGTVYHFPQQKVTVAVLTNGYSTKIRKALESKNLFNYLFEDK</sequence>
<dbReference type="InterPro" id="IPR012338">
    <property type="entry name" value="Beta-lactam/transpept-like"/>
</dbReference>